<feature type="transmembrane region" description="Helical" evidence="2">
    <location>
        <begin position="170"/>
        <end position="189"/>
    </location>
</feature>
<dbReference type="InterPro" id="IPR005605">
    <property type="entry name" value="Spo7"/>
</dbReference>
<keyword evidence="2" id="KW-1133">Transmembrane helix</keyword>
<feature type="compositionally biased region" description="Polar residues" evidence="1">
    <location>
        <begin position="37"/>
        <end position="53"/>
    </location>
</feature>
<feature type="compositionally biased region" description="Low complexity" evidence="1">
    <location>
        <begin position="403"/>
        <end position="416"/>
    </location>
</feature>
<feature type="transmembrane region" description="Helical" evidence="2">
    <location>
        <begin position="201"/>
        <end position="219"/>
    </location>
</feature>
<name>A0A061AYX1_CYBFA</name>
<dbReference type="Pfam" id="PF03907">
    <property type="entry name" value="Spo7"/>
    <property type="match status" value="1"/>
</dbReference>
<dbReference type="GO" id="GO:0071595">
    <property type="term" value="C:Nem1-Spo7 phosphatase complex"/>
    <property type="evidence" value="ECO:0007669"/>
    <property type="project" value="TreeGrafter"/>
</dbReference>
<feature type="compositionally biased region" description="Basic and acidic residues" evidence="1">
    <location>
        <begin position="95"/>
        <end position="104"/>
    </location>
</feature>
<feature type="compositionally biased region" description="Low complexity" evidence="1">
    <location>
        <begin position="76"/>
        <end position="91"/>
    </location>
</feature>
<evidence type="ECO:0000313" key="3">
    <source>
        <dbReference type="EMBL" id="CDR42422.1"/>
    </source>
</evidence>
<feature type="compositionally biased region" description="Basic residues" evidence="1">
    <location>
        <begin position="377"/>
        <end position="386"/>
    </location>
</feature>
<feature type="region of interest" description="Disordered" evidence="1">
    <location>
        <begin position="1"/>
        <end position="58"/>
    </location>
</feature>
<dbReference type="PhylomeDB" id="A0A061AYX1"/>
<dbReference type="GO" id="GO:0006998">
    <property type="term" value="P:nuclear envelope organization"/>
    <property type="evidence" value="ECO:0007669"/>
    <property type="project" value="TreeGrafter"/>
</dbReference>
<feature type="compositionally biased region" description="Basic residues" evidence="1">
    <location>
        <begin position="105"/>
        <end position="116"/>
    </location>
</feature>
<keyword evidence="2" id="KW-0812">Transmembrane</keyword>
<organism evidence="3">
    <name type="scientific">Cyberlindnera fabianii</name>
    <name type="common">Yeast</name>
    <name type="synonym">Hansenula fabianii</name>
    <dbReference type="NCBI Taxonomy" id="36022"/>
    <lineage>
        <taxon>Eukaryota</taxon>
        <taxon>Fungi</taxon>
        <taxon>Dikarya</taxon>
        <taxon>Ascomycota</taxon>
        <taxon>Saccharomycotina</taxon>
        <taxon>Saccharomycetes</taxon>
        <taxon>Phaffomycetales</taxon>
        <taxon>Phaffomycetaceae</taxon>
        <taxon>Cyberlindnera</taxon>
    </lineage>
</organism>
<protein>
    <submittedName>
        <fullName evidence="3">CYFA0S09e03246g1_1</fullName>
    </submittedName>
</protein>
<dbReference type="GO" id="GO:0019888">
    <property type="term" value="F:protein phosphatase regulator activity"/>
    <property type="evidence" value="ECO:0007669"/>
    <property type="project" value="InterPro"/>
</dbReference>
<evidence type="ECO:0000256" key="1">
    <source>
        <dbReference type="SAM" id="MobiDB-lite"/>
    </source>
</evidence>
<dbReference type="EMBL" id="LK052894">
    <property type="protein sequence ID" value="CDR42422.1"/>
    <property type="molecule type" value="Genomic_DNA"/>
</dbReference>
<dbReference type="PANTHER" id="PTHR28249:SF1">
    <property type="entry name" value="SPORULATION-SPECIFIC PROTEIN SPO7"/>
    <property type="match status" value="1"/>
</dbReference>
<accession>A0A061AYX1</accession>
<proteinExistence type="predicted"/>
<feature type="compositionally biased region" description="Basic and acidic residues" evidence="1">
    <location>
        <begin position="367"/>
        <end position="376"/>
    </location>
</feature>
<dbReference type="PANTHER" id="PTHR28249">
    <property type="entry name" value="SPORULATION-SPECIFIC PROTEIN SPO7"/>
    <property type="match status" value="1"/>
</dbReference>
<gene>
    <name evidence="3" type="ORF">CYFA0S_09e03246g</name>
</gene>
<dbReference type="GO" id="GO:0004721">
    <property type="term" value="F:phosphoprotein phosphatase activity"/>
    <property type="evidence" value="ECO:0007669"/>
    <property type="project" value="TreeGrafter"/>
</dbReference>
<dbReference type="AlphaFoldDB" id="A0A061AYX1"/>
<feature type="compositionally biased region" description="Low complexity" evidence="1">
    <location>
        <begin position="21"/>
        <end position="36"/>
    </location>
</feature>
<sequence>MTDLRSTPGTPALASHDETSPETPTSSPVSTSLKSPGLTSSSTNASRTPSFAHQPSPLLLAVDELTPLNSRDEDSALYSDSDAASQSSATATVRGRRDSSDDMRKSKKRNPSRRRRSDATERSTTRSLRSHSAHRDIRYPHATKIFRNLLILEQGLRDQYREQKSLRNRFTFFLAALAGIEAFTIYSLYSVVPGPVPPMVLKFIAFFILVTLALFHLSGEYRRTIVIPRRFFTSTNKGLRQLNLRLVKNKEPLGDRFSDLVRSGLRVYVHSSQWCVDKTGSLKNLVILAWWSELLRSLEIRAQPRVGAFDVKLMMNPRAFNAEIREAWEMYRDEFWAREGSRLRHVSEKDEKDRTKSVSAGATGNVLDRESLLEKHRKERKDRRRSKAIDDKAQATSQEARRSGISSSPSMSAGQE</sequence>
<feature type="region of interest" description="Disordered" evidence="1">
    <location>
        <begin position="346"/>
        <end position="416"/>
    </location>
</feature>
<dbReference type="OrthoDB" id="5599171at2759"/>
<keyword evidence="2" id="KW-0472">Membrane</keyword>
<dbReference type="VEuPathDB" id="FungiDB:BON22_2697"/>
<feature type="region of interest" description="Disordered" evidence="1">
    <location>
        <begin position="72"/>
        <end position="133"/>
    </location>
</feature>
<evidence type="ECO:0000256" key="2">
    <source>
        <dbReference type="SAM" id="Phobius"/>
    </source>
</evidence>
<reference evidence="3" key="1">
    <citation type="journal article" date="2014" name="Genome Announc.">
        <title>Genome sequence of the yeast Cyberlindnera fabianii (Hansenula fabianii).</title>
        <authorList>
            <person name="Freel K.C."/>
            <person name="Sarilar V."/>
            <person name="Neuveglise C."/>
            <person name="Devillers H."/>
            <person name="Friedrich A."/>
            <person name="Schacherer J."/>
        </authorList>
    </citation>
    <scope>NUCLEOTIDE SEQUENCE</scope>
    <source>
        <strain evidence="3">YJS4271</strain>
    </source>
</reference>
<feature type="compositionally biased region" description="Basic and acidic residues" evidence="1">
    <location>
        <begin position="346"/>
        <end position="356"/>
    </location>
</feature>